<dbReference type="RefSeq" id="XP_016615131.1">
    <property type="nucleotide sequence ID" value="XM_016768744.1"/>
</dbReference>
<dbReference type="HOGENOM" id="CLU_1578342_0_0_1"/>
<dbReference type="GeneID" id="27703959"/>
<gene>
    <name evidence="1" type="ORF">Z519_11031</name>
</gene>
<sequence>MAYAGVPGVARSSVSLQCTDLLETVKSSCVNGEYTKLLFDAWVFPSTLLEFRLPNGLEMHIYLDAEEEESDNFAAHGEQMAVVMTAYLADSSNEKQWRTPSAKALHEVCGLVMENAGAFHRGVPEYYRMGTFDVMRDWQMEVDSIEIHEGAATPFFEQVYASQCTIALV</sequence>
<dbReference type="Proteomes" id="UP000053789">
    <property type="component" value="Unassembled WGS sequence"/>
</dbReference>
<organism evidence="1 2">
    <name type="scientific">Cladophialophora bantiana (strain ATCC 10958 / CBS 173.52 / CDC B-1940 / NIH 8579)</name>
    <name type="common">Xylohypha bantiana</name>
    <dbReference type="NCBI Taxonomy" id="1442370"/>
    <lineage>
        <taxon>Eukaryota</taxon>
        <taxon>Fungi</taxon>
        <taxon>Dikarya</taxon>
        <taxon>Ascomycota</taxon>
        <taxon>Pezizomycotina</taxon>
        <taxon>Eurotiomycetes</taxon>
        <taxon>Chaetothyriomycetidae</taxon>
        <taxon>Chaetothyriales</taxon>
        <taxon>Herpotrichiellaceae</taxon>
        <taxon>Cladophialophora</taxon>
    </lineage>
</organism>
<keyword evidence="2" id="KW-1185">Reference proteome</keyword>
<accession>A0A0D2FP82</accession>
<evidence type="ECO:0000313" key="2">
    <source>
        <dbReference type="Proteomes" id="UP000053789"/>
    </source>
</evidence>
<protein>
    <submittedName>
        <fullName evidence="1">Uncharacterized protein</fullName>
    </submittedName>
</protein>
<name>A0A0D2FP82_CLAB1</name>
<dbReference type="AlphaFoldDB" id="A0A0D2FP82"/>
<reference evidence="1" key="1">
    <citation type="submission" date="2015-01" db="EMBL/GenBank/DDBJ databases">
        <title>The Genome Sequence of Cladophialophora bantiana CBS 173.52.</title>
        <authorList>
            <consortium name="The Broad Institute Genomics Platform"/>
            <person name="Cuomo C."/>
            <person name="de Hoog S."/>
            <person name="Gorbushina A."/>
            <person name="Stielow B."/>
            <person name="Teixiera M."/>
            <person name="Abouelleil A."/>
            <person name="Chapman S.B."/>
            <person name="Priest M."/>
            <person name="Young S.K."/>
            <person name="Wortman J."/>
            <person name="Nusbaum C."/>
            <person name="Birren B."/>
        </authorList>
    </citation>
    <scope>NUCLEOTIDE SEQUENCE [LARGE SCALE GENOMIC DNA]</scope>
    <source>
        <strain evidence="1">CBS 173.52</strain>
    </source>
</reference>
<evidence type="ECO:0000313" key="1">
    <source>
        <dbReference type="EMBL" id="KIW88462.1"/>
    </source>
</evidence>
<dbReference type="VEuPathDB" id="FungiDB:Z519_11031"/>
<dbReference type="EMBL" id="KN846999">
    <property type="protein sequence ID" value="KIW88462.1"/>
    <property type="molecule type" value="Genomic_DNA"/>
</dbReference>
<dbReference type="OrthoDB" id="10334164at2759"/>
<proteinExistence type="predicted"/>